<dbReference type="PANTHER" id="PTHR11476">
    <property type="entry name" value="HISTIDYL-TRNA SYNTHETASE"/>
    <property type="match status" value="1"/>
</dbReference>
<feature type="binding site" evidence="9">
    <location>
        <position position="126"/>
    </location>
    <ligand>
        <name>L-histidine</name>
        <dbReference type="ChEBI" id="CHEBI:57595"/>
    </ligand>
</feature>
<evidence type="ECO:0000256" key="5">
    <source>
        <dbReference type="ARBA" id="ARBA00022917"/>
    </source>
</evidence>
<organism evidence="11 12">
    <name type="scientific">Candidatus Woykebacteria bacterium RBG_16_43_9</name>
    <dbReference type="NCBI Taxonomy" id="1802596"/>
    <lineage>
        <taxon>Bacteria</taxon>
        <taxon>Candidatus Woykeibacteriota</taxon>
    </lineage>
</organism>
<comment type="subcellular location">
    <subcellularLocation>
        <location evidence="8">Cytoplasm</location>
    </subcellularLocation>
</comment>
<dbReference type="Gene3D" id="3.30.930.10">
    <property type="entry name" value="Bira Bifunctional Protein, Domain 2"/>
    <property type="match status" value="1"/>
</dbReference>
<sequence>MASKVPTPKGFRDFLPEQARARAFVLEKLKTTLERFGFEPLETTAIEFAETLKGKYGEEEKLIFEFTDRGGRSVALRFDQTVPLSRVVATNPNLPKPFKRYQIQPVWRAENPQKGRFREFIQVDFDTVGASSQLADAEIIAAAISATENLGFDSFVMKINDRETFRGLPAGVVRIIDKLPKIGETGVIEQLKRQGYDSPQAKALLKRLKDSAPTKNINKLFELLKSFKINPDKYAFDPTLARGLDYYTALIFELEIEDYSGGSVGGGGRYDDLIGRFTGSKIPATGFSFGFDRLLEAASEANLLPKYSPNTKVLVTVLKEQYLNDSLSLVSRLRDRGIAAEISLEPTEKLDKQLKYADNKGIPYAAILGPDEIKQDMITIKDLSSGKQEKLKESDLIKKLTIT</sequence>
<evidence type="ECO:0000256" key="6">
    <source>
        <dbReference type="ARBA" id="ARBA00023146"/>
    </source>
</evidence>
<dbReference type="HAMAP" id="MF_00127">
    <property type="entry name" value="His_tRNA_synth"/>
    <property type="match status" value="1"/>
</dbReference>
<name>A0A1G1WC92_9BACT</name>
<dbReference type="InterPro" id="IPR036621">
    <property type="entry name" value="Anticodon-bd_dom_sf"/>
</dbReference>
<dbReference type="STRING" id="1802596.A2Z11_03045"/>
<feature type="binding site" evidence="9">
    <location>
        <position position="242"/>
    </location>
    <ligand>
        <name>L-histidine</name>
        <dbReference type="ChEBI" id="CHEBI:57595"/>
    </ligand>
</feature>
<dbReference type="FunFam" id="3.40.50.800:FF:000012">
    <property type="entry name" value="Histidine--tRNA ligase, cytoplasmic"/>
    <property type="match status" value="1"/>
</dbReference>
<keyword evidence="3 8" id="KW-0547">Nucleotide-binding</keyword>
<feature type="binding site" evidence="9">
    <location>
        <begin position="246"/>
        <end position="247"/>
    </location>
    <ligand>
        <name>L-histidine</name>
        <dbReference type="ChEBI" id="CHEBI:57595"/>
    </ligand>
</feature>
<evidence type="ECO:0000256" key="3">
    <source>
        <dbReference type="ARBA" id="ARBA00022741"/>
    </source>
</evidence>
<evidence type="ECO:0000256" key="2">
    <source>
        <dbReference type="ARBA" id="ARBA00022598"/>
    </source>
</evidence>
<feature type="domain" description="Aminoacyl-transfer RNA synthetases class-II family profile" evidence="10">
    <location>
        <begin position="1"/>
        <end position="309"/>
    </location>
</feature>
<dbReference type="PIRSF" id="PIRSF001549">
    <property type="entry name" value="His-tRNA_synth"/>
    <property type="match status" value="1"/>
</dbReference>
<keyword evidence="4 8" id="KW-0067">ATP-binding</keyword>
<dbReference type="Proteomes" id="UP000176389">
    <property type="component" value="Unassembled WGS sequence"/>
</dbReference>
<comment type="caution">
    <text evidence="11">The sequence shown here is derived from an EMBL/GenBank/DDBJ whole genome shotgun (WGS) entry which is preliminary data.</text>
</comment>
<dbReference type="NCBIfam" id="TIGR00442">
    <property type="entry name" value="hisS"/>
    <property type="match status" value="1"/>
</dbReference>
<comment type="catalytic activity">
    <reaction evidence="7 8">
        <text>tRNA(His) + L-histidine + ATP = L-histidyl-tRNA(His) + AMP + diphosphate + H(+)</text>
        <dbReference type="Rhea" id="RHEA:17313"/>
        <dbReference type="Rhea" id="RHEA-COMP:9665"/>
        <dbReference type="Rhea" id="RHEA-COMP:9689"/>
        <dbReference type="ChEBI" id="CHEBI:15378"/>
        <dbReference type="ChEBI" id="CHEBI:30616"/>
        <dbReference type="ChEBI" id="CHEBI:33019"/>
        <dbReference type="ChEBI" id="CHEBI:57595"/>
        <dbReference type="ChEBI" id="CHEBI:78442"/>
        <dbReference type="ChEBI" id="CHEBI:78527"/>
        <dbReference type="ChEBI" id="CHEBI:456215"/>
        <dbReference type="EC" id="6.1.1.21"/>
    </reaction>
</comment>
<dbReference type="GO" id="GO:0005737">
    <property type="term" value="C:cytoplasm"/>
    <property type="evidence" value="ECO:0007669"/>
    <property type="project" value="UniProtKB-SubCell"/>
</dbReference>
<evidence type="ECO:0000313" key="11">
    <source>
        <dbReference type="EMBL" id="OGY25308.1"/>
    </source>
</evidence>
<dbReference type="EC" id="6.1.1.21" evidence="8"/>
<proteinExistence type="inferred from homology"/>
<dbReference type="InterPro" id="IPR045864">
    <property type="entry name" value="aa-tRNA-synth_II/BPL/LPL"/>
</dbReference>
<dbReference type="Pfam" id="PF13393">
    <property type="entry name" value="tRNA-synt_His"/>
    <property type="match status" value="2"/>
</dbReference>
<dbReference type="AlphaFoldDB" id="A0A1G1WC92"/>
<feature type="binding site" evidence="9">
    <location>
        <begin position="79"/>
        <end position="81"/>
    </location>
    <ligand>
        <name>L-histidine</name>
        <dbReference type="ChEBI" id="CHEBI:57595"/>
    </ligand>
</feature>
<dbReference type="SUPFAM" id="SSF52954">
    <property type="entry name" value="Class II aaRS ABD-related"/>
    <property type="match status" value="1"/>
</dbReference>
<comment type="similarity">
    <text evidence="1 8">Belongs to the class-II aminoacyl-tRNA synthetase family.</text>
</comment>
<keyword evidence="6 8" id="KW-0030">Aminoacyl-tRNA synthetase</keyword>
<accession>A0A1G1WC92</accession>
<gene>
    <name evidence="8" type="primary">hisS</name>
    <name evidence="11" type="ORF">A2Z11_03045</name>
</gene>
<keyword evidence="8" id="KW-0963">Cytoplasm</keyword>
<dbReference type="Pfam" id="PF03129">
    <property type="entry name" value="HGTP_anticodon"/>
    <property type="match status" value="1"/>
</dbReference>
<protein>
    <recommendedName>
        <fullName evidence="8">Histidine--tRNA ligase</fullName>
        <ecNumber evidence="8">6.1.1.21</ecNumber>
    </recommendedName>
    <alternativeName>
        <fullName evidence="8">Histidyl-tRNA synthetase</fullName>
        <shortName evidence="8">HisRS</shortName>
    </alternativeName>
</protein>
<dbReference type="InterPro" id="IPR015807">
    <property type="entry name" value="His-tRNA-ligase"/>
</dbReference>
<dbReference type="InterPro" id="IPR033656">
    <property type="entry name" value="HisRS_anticodon"/>
</dbReference>
<evidence type="ECO:0000256" key="9">
    <source>
        <dbReference type="PIRSR" id="PIRSR001549-1"/>
    </source>
</evidence>
<evidence type="ECO:0000256" key="4">
    <source>
        <dbReference type="ARBA" id="ARBA00022840"/>
    </source>
</evidence>
<dbReference type="PROSITE" id="PS50862">
    <property type="entry name" value="AA_TRNA_LIGASE_II"/>
    <property type="match status" value="1"/>
</dbReference>
<evidence type="ECO:0000256" key="8">
    <source>
        <dbReference type="HAMAP-Rule" id="MF_00127"/>
    </source>
</evidence>
<evidence type="ECO:0000256" key="7">
    <source>
        <dbReference type="ARBA" id="ARBA00047639"/>
    </source>
</evidence>
<feature type="binding site" evidence="9">
    <location>
        <position position="108"/>
    </location>
    <ligand>
        <name>L-histidine</name>
        <dbReference type="ChEBI" id="CHEBI:57595"/>
    </ligand>
</feature>
<dbReference type="InterPro" id="IPR004154">
    <property type="entry name" value="Anticodon-bd"/>
</dbReference>
<dbReference type="InterPro" id="IPR041715">
    <property type="entry name" value="HisRS-like_core"/>
</dbReference>
<reference evidence="11 12" key="1">
    <citation type="journal article" date="2016" name="Nat. Commun.">
        <title>Thousands of microbial genomes shed light on interconnected biogeochemical processes in an aquifer system.</title>
        <authorList>
            <person name="Anantharaman K."/>
            <person name="Brown C.T."/>
            <person name="Hug L.A."/>
            <person name="Sharon I."/>
            <person name="Castelle C.J."/>
            <person name="Probst A.J."/>
            <person name="Thomas B.C."/>
            <person name="Singh A."/>
            <person name="Wilkins M.J."/>
            <person name="Karaoz U."/>
            <person name="Brodie E.L."/>
            <person name="Williams K.H."/>
            <person name="Hubbard S.S."/>
            <person name="Banfield J.F."/>
        </authorList>
    </citation>
    <scope>NUCLEOTIDE SEQUENCE [LARGE SCALE GENOMIC DNA]</scope>
</reference>
<dbReference type="CDD" id="cd00859">
    <property type="entry name" value="HisRS_anticodon"/>
    <property type="match status" value="1"/>
</dbReference>
<dbReference type="GO" id="GO:0004821">
    <property type="term" value="F:histidine-tRNA ligase activity"/>
    <property type="evidence" value="ECO:0007669"/>
    <property type="project" value="UniProtKB-UniRule"/>
</dbReference>
<dbReference type="GO" id="GO:0006427">
    <property type="term" value="P:histidyl-tRNA aminoacylation"/>
    <property type="evidence" value="ECO:0007669"/>
    <property type="project" value="UniProtKB-UniRule"/>
</dbReference>
<feature type="binding site" evidence="9">
    <location>
        <position position="122"/>
    </location>
    <ligand>
        <name>L-histidine</name>
        <dbReference type="ChEBI" id="CHEBI:57595"/>
    </ligand>
</feature>
<comment type="subunit">
    <text evidence="8">Homodimer.</text>
</comment>
<keyword evidence="5 8" id="KW-0648">Protein biosynthesis</keyword>
<dbReference type="InterPro" id="IPR006195">
    <property type="entry name" value="aa-tRNA-synth_II"/>
</dbReference>
<evidence type="ECO:0000259" key="10">
    <source>
        <dbReference type="PROSITE" id="PS50862"/>
    </source>
</evidence>
<dbReference type="Gene3D" id="3.40.50.800">
    <property type="entry name" value="Anticodon-binding domain"/>
    <property type="match status" value="1"/>
</dbReference>
<evidence type="ECO:0000256" key="1">
    <source>
        <dbReference type="ARBA" id="ARBA00008226"/>
    </source>
</evidence>
<keyword evidence="2 8" id="KW-0436">Ligase</keyword>
<dbReference type="GO" id="GO:0005524">
    <property type="term" value="F:ATP binding"/>
    <property type="evidence" value="ECO:0007669"/>
    <property type="project" value="UniProtKB-UniRule"/>
</dbReference>
<dbReference type="CDD" id="cd00773">
    <property type="entry name" value="HisRS-like_core"/>
    <property type="match status" value="1"/>
</dbReference>
<dbReference type="InterPro" id="IPR004516">
    <property type="entry name" value="HisRS/HisZ"/>
</dbReference>
<dbReference type="EMBL" id="MHCS01000048">
    <property type="protein sequence ID" value="OGY25308.1"/>
    <property type="molecule type" value="Genomic_DNA"/>
</dbReference>
<evidence type="ECO:0000313" key="12">
    <source>
        <dbReference type="Proteomes" id="UP000176389"/>
    </source>
</evidence>
<dbReference type="SUPFAM" id="SSF55681">
    <property type="entry name" value="Class II aaRS and biotin synthetases"/>
    <property type="match status" value="1"/>
</dbReference>
<dbReference type="PANTHER" id="PTHR11476:SF7">
    <property type="entry name" value="HISTIDINE--TRNA LIGASE"/>
    <property type="match status" value="1"/>
</dbReference>